<comment type="cofactor">
    <cofactor evidence="6">
        <name>Zn(2+)</name>
        <dbReference type="ChEBI" id="CHEBI:29105"/>
    </cofactor>
    <text evidence="6">Binds 1 zinc ion per subunit.</text>
</comment>
<keyword evidence="6" id="KW-0479">Metal-binding</keyword>
<keyword evidence="9" id="KW-1185">Reference proteome</keyword>
<evidence type="ECO:0000256" key="5">
    <source>
        <dbReference type="ARBA" id="ARBA00048348"/>
    </source>
</evidence>
<dbReference type="Pfam" id="PF00484">
    <property type="entry name" value="Pro_CA"/>
    <property type="match status" value="1"/>
</dbReference>
<reference evidence="8 9" key="1">
    <citation type="submission" date="2020-08" db="EMBL/GenBank/DDBJ databases">
        <title>Genomic Encyclopedia of Type Strains, Phase IV (KMG-V): Genome sequencing to study the core and pangenomes of soil and plant-associated prokaryotes.</title>
        <authorList>
            <person name="Whitman W."/>
        </authorList>
    </citation>
    <scope>NUCLEOTIDE SEQUENCE [LARGE SCALE GENOMIC DNA]</scope>
    <source>
        <strain evidence="8 9">M8UP14</strain>
    </source>
</reference>
<feature type="binding site" evidence="6">
    <location>
        <position position="101"/>
    </location>
    <ligand>
        <name>Zn(2+)</name>
        <dbReference type="ChEBI" id="CHEBI:29105"/>
    </ligand>
</feature>
<comment type="catalytic activity">
    <reaction evidence="5 7">
        <text>hydrogencarbonate + H(+) = CO2 + H2O</text>
        <dbReference type="Rhea" id="RHEA:10748"/>
        <dbReference type="ChEBI" id="CHEBI:15377"/>
        <dbReference type="ChEBI" id="CHEBI:15378"/>
        <dbReference type="ChEBI" id="CHEBI:16526"/>
        <dbReference type="ChEBI" id="CHEBI:17544"/>
        <dbReference type="EC" id="4.2.1.1"/>
    </reaction>
</comment>
<evidence type="ECO:0000256" key="6">
    <source>
        <dbReference type="PIRSR" id="PIRSR601765-1"/>
    </source>
</evidence>
<evidence type="ECO:0000256" key="4">
    <source>
        <dbReference type="ARBA" id="ARBA00023239"/>
    </source>
</evidence>
<dbReference type="EMBL" id="JACHIP010000002">
    <property type="protein sequence ID" value="MBB5056795.1"/>
    <property type="molecule type" value="Genomic_DNA"/>
</dbReference>
<sequence length="216" mass="23321">MEHIIDGVLRFQREVRPNSEALYRELAIAQSPQAMFIGCADSRVVPEIFTAQDPGSLFVVRNAGNIVPPSSTEPGGVTASIEYAVAVLGIPDIVICGHSGCGAMTAILNGAQNLTKLPAVARWLRYSDAALRAVDAEVPDAPLEVRLDALVRENVLTQLDNLLTHPSVADAIHNKQLRVHGWVYDIGTGRVDNYDARIQQFVPLTAETFADATPLV</sequence>
<dbReference type="AlphaFoldDB" id="A0A7W8E448"/>
<dbReference type="CDD" id="cd00884">
    <property type="entry name" value="beta_CA_cladeB"/>
    <property type="match status" value="1"/>
</dbReference>
<dbReference type="InterPro" id="IPR001765">
    <property type="entry name" value="Carbonic_anhydrase"/>
</dbReference>
<accession>A0A7W8E448</accession>
<dbReference type="RefSeq" id="WP_184214984.1">
    <property type="nucleotide sequence ID" value="NZ_JACHIP010000002.1"/>
</dbReference>
<evidence type="ECO:0000313" key="9">
    <source>
        <dbReference type="Proteomes" id="UP000540989"/>
    </source>
</evidence>
<evidence type="ECO:0000256" key="2">
    <source>
        <dbReference type="ARBA" id="ARBA00012925"/>
    </source>
</evidence>
<dbReference type="EC" id="4.2.1.1" evidence="2 7"/>
<dbReference type="Proteomes" id="UP000540989">
    <property type="component" value="Unassembled WGS sequence"/>
</dbReference>
<name>A0A7W8E448_9BACT</name>
<evidence type="ECO:0000313" key="8">
    <source>
        <dbReference type="EMBL" id="MBB5056795.1"/>
    </source>
</evidence>
<dbReference type="Gene3D" id="3.40.1050.10">
    <property type="entry name" value="Carbonic anhydrase"/>
    <property type="match status" value="1"/>
</dbReference>
<keyword evidence="4 7" id="KW-0456">Lyase</keyword>
<feature type="binding site" evidence="6">
    <location>
        <position position="41"/>
    </location>
    <ligand>
        <name>Zn(2+)</name>
        <dbReference type="ChEBI" id="CHEBI:29105"/>
    </ligand>
</feature>
<feature type="binding site" evidence="6">
    <location>
        <position position="39"/>
    </location>
    <ligand>
        <name>Zn(2+)</name>
        <dbReference type="ChEBI" id="CHEBI:29105"/>
    </ligand>
</feature>
<proteinExistence type="inferred from homology"/>
<dbReference type="GO" id="GO:0015976">
    <property type="term" value="P:carbon utilization"/>
    <property type="evidence" value="ECO:0007669"/>
    <property type="project" value="InterPro"/>
</dbReference>
<comment type="similarity">
    <text evidence="1 7">Belongs to the beta-class carbonic anhydrase family.</text>
</comment>
<protein>
    <recommendedName>
        <fullName evidence="2 7">Carbonic anhydrase</fullName>
        <ecNumber evidence="2 7">4.2.1.1</ecNumber>
    </recommendedName>
    <alternativeName>
        <fullName evidence="7">Carbonate dehydratase</fullName>
    </alternativeName>
</protein>
<evidence type="ECO:0000256" key="7">
    <source>
        <dbReference type="RuleBase" id="RU003956"/>
    </source>
</evidence>
<dbReference type="PANTHER" id="PTHR11002:SF42">
    <property type="entry name" value="CARBONIC ANHYDRASE 1"/>
    <property type="match status" value="1"/>
</dbReference>
<dbReference type="GO" id="GO:0008270">
    <property type="term" value="F:zinc ion binding"/>
    <property type="evidence" value="ECO:0007669"/>
    <property type="project" value="UniProtKB-UniRule"/>
</dbReference>
<dbReference type="PANTHER" id="PTHR11002">
    <property type="entry name" value="CARBONIC ANHYDRASE"/>
    <property type="match status" value="1"/>
</dbReference>
<dbReference type="PROSITE" id="PS00705">
    <property type="entry name" value="PROK_CO2_ANHYDRASE_2"/>
    <property type="match status" value="1"/>
</dbReference>
<gene>
    <name evidence="8" type="ORF">HDF16_001480</name>
</gene>
<dbReference type="SUPFAM" id="SSF53056">
    <property type="entry name" value="beta-carbonic anhydrase, cab"/>
    <property type="match status" value="1"/>
</dbReference>
<comment type="caution">
    <text evidence="8">The sequence shown here is derived from an EMBL/GenBank/DDBJ whole genome shotgun (WGS) entry which is preliminary data.</text>
</comment>
<comment type="function">
    <text evidence="7">Reversible hydration of carbon dioxide.</text>
</comment>
<dbReference type="GO" id="GO:0004089">
    <property type="term" value="F:carbonate dehydratase activity"/>
    <property type="evidence" value="ECO:0007669"/>
    <property type="project" value="UniProtKB-UniRule"/>
</dbReference>
<evidence type="ECO:0000256" key="3">
    <source>
        <dbReference type="ARBA" id="ARBA00022833"/>
    </source>
</evidence>
<evidence type="ECO:0000256" key="1">
    <source>
        <dbReference type="ARBA" id="ARBA00006217"/>
    </source>
</evidence>
<feature type="binding site" evidence="6">
    <location>
        <position position="98"/>
    </location>
    <ligand>
        <name>Zn(2+)</name>
        <dbReference type="ChEBI" id="CHEBI:29105"/>
    </ligand>
</feature>
<dbReference type="InterPro" id="IPR036874">
    <property type="entry name" value="Carbonic_anhydrase_sf"/>
</dbReference>
<dbReference type="InterPro" id="IPR045066">
    <property type="entry name" value="Beta_CA_cladeB"/>
</dbReference>
<dbReference type="SMART" id="SM00947">
    <property type="entry name" value="Pro_CA"/>
    <property type="match status" value="1"/>
</dbReference>
<organism evidence="8 9">
    <name type="scientific">Granulicella aggregans</name>
    <dbReference type="NCBI Taxonomy" id="474949"/>
    <lineage>
        <taxon>Bacteria</taxon>
        <taxon>Pseudomonadati</taxon>
        <taxon>Acidobacteriota</taxon>
        <taxon>Terriglobia</taxon>
        <taxon>Terriglobales</taxon>
        <taxon>Acidobacteriaceae</taxon>
        <taxon>Granulicella</taxon>
    </lineage>
</organism>
<keyword evidence="3 6" id="KW-0862">Zinc</keyword>
<dbReference type="InterPro" id="IPR015892">
    <property type="entry name" value="Carbonic_anhydrase_CS"/>
</dbReference>
<dbReference type="PROSITE" id="PS00704">
    <property type="entry name" value="PROK_CO2_ANHYDRASE_1"/>
    <property type="match status" value="1"/>
</dbReference>